<evidence type="ECO:0000313" key="4">
    <source>
        <dbReference type="Proteomes" id="UP000000763"/>
    </source>
</evidence>
<sequence>MRGSALWSGLESRQRPERSTTSTPSRNHPPPAPSSPSVRAVHAPRSSSPSAWAPPPTPTRAALLPFPRQAFRLSPVSSPLPFHRGLLLLLLSTRIRGSGCAAREPSRLSRRSLERPIRGASAGGVGFGASSGKRQGELQAHPFYYSLRPTHNIRDFKFWLATFDHSSYSNFFCKYKKRKIMLKVL</sequence>
<proteinExistence type="predicted"/>
<reference evidence="3" key="1">
    <citation type="submission" date="2001-07" db="EMBL/GenBank/DDBJ databases">
        <title>Oryza sativa nipponbare(GA3) genomic DNA, chromosome 7, BAC clone:OJ1361_E02.</title>
        <authorList>
            <person name="Sasaki T."/>
            <person name="Matsumoto T."/>
            <person name="Yamamoto K."/>
        </authorList>
    </citation>
    <scope>NUCLEOTIDE SEQUENCE</scope>
</reference>
<accession>Q6ZEY1</accession>
<feature type="region of interest" description="Disordered" evidence="1">
    <location>
        <begin position="1"/>
        <end position="56"/>
    </location>
</feature>
<evidence type="ECO:0000256" key="1">
    <source>
        <dbReference type="SAM" id="MobiDB-lite"/>
    </source>
</evidence>
<reference evidence="4" key="3">
    <citation type="journal article" date="2005" name="Nature">
        <title>The map-based sequence of the rice genome.</title>
        <authorList>
            <consortium name="International rice genome sequencing project (IRGSP)"/>
            <person name="Matsumoto T."/>
            <person name="Wu J."/>
            <person name="Kanamori H."/>
            <person name="Katayose Y."/>
            <person name="Fujisawa M."/>
            <person name="Namiki N."/>
            <person name="Mizuno H."/>
            <person name="Yamamoto K."/>
            <person name="Antonio B.A."/>
            <person name="Baba T."/>
            <person name="Sakata K."/>
            <person name="Nagamura Y."/>
            <person name="Aoki H."/>
            <person name="Arikawa K."/>
            <person name="Arita K."/>
            <person name="Bito T."/>
            <person name="Chiden Y."/>
            <person name="Fujitsuka N."/>
            <person name="Fukunaka R."/>
            <person name="Hamada M."/>
            <person name="Harada C."/>
            <person name="Hayashi A."/>
            <person name="Hijishita S."/>
            <person name="Honda M."/>
            <person name="Hosokawa S."/>
            <person name="Ichikawa Y."/>
            <person name="Idonuma A."/>
            <person name="Iijima M."/>
            <person name="Ikeda M."/>
            <person name="Ikeno M."/>
            <person name="Ito K."/>
            <person name="Ito S."/>
            <person name="Ito T."/>
            <person name="Ito Y."/>
            <person name="Ito Y."/>
            <person name="Iwabuchi A."/>
            <person name="Kamiya K."/>
            <person name="Karasawa W."/>
            <person name="Kurita K."/>
            <person name="Katagiri S."/>
            <person name="Kikuta A."/>
            <person name="Kobayashi H."/>
            <person name="Kobayashi N."/>
            <person name="Machita K."/>
            <person name="Maehara T."/>
            <person name="Masukawa M."/>
            <person name="Mizubayashi T."/>
            <person name="Mukai Y."/>
            <person name="Nagasaki H."/>
            <person name="Nagata Y."/>
            <person name="Naito S."/>
            <person name="Nakashima M."/>
            <person name="Nakama Y."/>
            <person name="Nakamichi Y."/>
            <person name="Nakamura M."/>
            <person name="Meguro A."/>
            <person name="Negishi M."/>
            <person name="Ohta I."/>
            <person name="Ohta T."/>
            <person name="Okamoto M."/>
            <person name="Ono N."/>
            <person name="Saji S."/>
            <person name="Sakaguchi M."/>
            <person name="Sakai K."/>
            <person name="Shibata M."/>
            <person name="Shimokawa T."/>
            <person name="Song J."/>
            <person name="Takazaki Y."/>
            <person name="Terasawa K."/>
            <person name="Tsugane M."/>
            <person name="Tsuji K."/>
            <person name="Ueda S."/>
            <person name="Waki K."/>
            <person name="Yamagata H."/>
            <person name="Yamamoto M."/>
            <person name="Yamamoto S."/>
            <person name="Yamane H."/>
            <person name="Yoshiki S."/>
            <person name="Yoshihara R."/>
            <person name="Yukawa K."/>
            <person name="Zhong H."/>
            <person name="Yano M."/>
            <person name="Yuan Q."/>
            <person name="Ouyang S."/>
            <person name="Liu J."/>
            <person name="Jones K.M."/>
            <person name="Gansberger K."/>
            <person name="Moffat K."/>
            <person name="Hill J."/>
            <person name="Bera J."/>
            <person name="Fadrosh D."/>
            <person name="Jin S."/>
            <person name="Johri S."/>
            <person name="Kim M."/>
            <person name="Overton L."/>
            <person name="Reardon M."/>
            <person name="Tsitrin T."/>
            <person name="Vuong H."/>
            <person name="Weaver B."/>
            <person name="Ciecko A."/>
            <person name="Tallon L."/>
            <person name="Jackson J."/>
            <person name="Pai G."/>
            <person name="Aken S.V."/>
            <person name="Utterback T."/>
            <person name="Reidmuller S."/>
            <person name="Feldblyum T."/>
            <person name="Hsiao J."/>
            <person name="Zismann V."/>
            <person name="Iobst S."/>
            <person name="de Vazeille A.R."/>
            <person name="Buell C.R."/>
            <person name="Ying K."/>
            <person name="Li Y."/>
            <person name="Lu T."/>
            <person name="Huang Y."/>
            <person name="Zhao Q."/>
            <person name="Feng Q."/>
            <person name="Zhang L."/>
            <person name="Zhu J."/>
            <person name="Weng Q."/>
            <person name="Mu J."/>
            <person name="Lu Y."/>
            <person name="Fan D."/>
            <person name="Liu Y."/>
            <person name="Guan J."/>
            <person name="Zhang Y."/>
            <person name="Yu S."/>
            <person name="Liu X."/>
            <person name="Zhang Y."/>
            <person name="Hong G."/>
            <person name="Han B."/>
            <person name="Choisne N."/>
            <person name="Demange N."/>
            <person name="Orjeda G."/>
            <person name="Samain S."/>
            <person name="Cattolico L."/>
            <person name="Pelletier E."/>
            <person name="Couloux A."/>
            <person name="Segurens B."/>
            <person name="Wincker P."/>
            <person name="D'Hont A."/>
            <person name="Scarpelli C."/>
            <person name="Weissenbach J."/>
            <person name="Salanoubat M."/>
            <person name="Quetier F."/>
            <person name="Yu Y."/>
            <person name="Kim H.R."/>
            <person name="Rambo T."/>
            <person name="Currie J."/>
            <person name="Collura K."/>
            <person name="Luo M."/>
            <person name="Yang T."/>
            <person name="Ammiraju J.S.S."/>
            <person name="Engler F."/>
            <person name="Soderlund C."/>
            <person name="Wing R.A."/>
            <person name="Palmer L.E."/>
            <person name="de la Bastide M."/>
            <person name="Spiegel L."/>
            <person name="Nascimento L."/>
            <person name="Zutavern T."/>
            <person name="O'Shaughnessy A."/>
            <person name="Dike S."/>
            <person name="Dedhia N."/>
            <person name="Preston R."/>
            <person name="Balija V."/>
            <person name="McCombie W.R."/>
            <person name="Chow T."/>
            <person name="Chen H."/>
            <person name="Chung M."/>
            <person name="Chen C."/>
            <person name="Shaw J."/>
            <person name="Wu H."/>
            <person name="Hsiao K."/>
            <person name="Chao Y."/>
            <person name="Chu M."/>
            <person name="Cheng C."/>
            <person name="Hour A."/>
            <person name="Lee P."/>
            <person name="Lin S."/>
            <person name="Lin Y."/>
            <person name="Liou J."/>
            <person name="Liu S."/>
            <person name="Hsing Y."/>
            <person name="Raghuvanshi S."/>
            <person name="Mohanty A."/>
            <person name="Bharti A.K."/>
            <person name="Gaur A."/>
            <person name="Gupta V."/>
            <person name="Kumar D."/>
            <person name="Ravi V."/>
            <person name="Vij S."/>
            <person name="Kapur A."/>
            <person name="Khurana P."/>
            <person name="Khurana P."/>
            <person name="Khurana J.P."/>
            <person name="Tyagi A.K."/>
            <person name="Gaikwad K."/>
            <person name="Singh A."/>
            <person name="Dalal V."/>
            <person name="Srivastava S."/>
            <person name="Dixit A."/>
            <person name="Pal A.K."/>
            <person name="Ghazi I.A."/>
            <person name="Yadav M."/>
            <person name="Pandit A."/>
            <person name="Bhargava A."/>
            <person name="Sureshbabu K."/>
            <person name="Batra K."/>
            <person name="Sharma T.R."/>
            <person name="Mohapatra T."/>
            <person name="Singh N.K."/>
            <person name="Messing J."/>
            <person name="Nelson A.B."/>
            <person name="Fuks G."/>
            <person name="Kavchok S."/>
            <person name="Keizer G."/>
            <person name="Linton E."/>
            <person name="Llaca V."/>
            <person name="Song R."/>
            <person name="Tanyolac B."/>
            <person name="Young S."/>
            <person name="Ho-Il K."/>
            <person name="Hahn J.H."/>
            <person name="Sangsakoo G."/>
            <person name="Vanavichit A."/>
            <person name="de Mattos Luiz.A.T."/>
            <person name="Zimmer P.D."/>
            <person name="Malone G."/>
            <person name="Dellagostin O."/>
            <person name="de Oliveira A.C."/>
            <person name="Bevan M."/>
            <person name="Bancroft I."/>
            <person name="Minx P."/>
            <person name="Cordum H."/>
            <person name="Wilson R."/>
            <person name="Cheng Z."/>
            <person name="Jin W."/>
            <person name="Jiang J."/>
            <person name="Leong S.A."/>
            <person name="Iwama H."/>
            <person name="Gojobori T."/>
            <person name="Itoh T."/>
            <person name="Niimura Y."/>
            <person name="Fujii Y."/>
            <person name="Habara T."/>
            <person name="Sakai H."/>
            <person name="Sato Y."/>
            <person name="Wilson G."/>
            <person name="Kumar K."/>
            <person name="McCouch S."/>
            <person name="Juretic N."/>
            <person name="Hoen D."/>
            <person name="Wright S."/>
            <person name="Bruskiewich R."/>
            <person name="Bureau T."/>
            <person name="Miyao A."/>
            <person name="Hirochika H."/>
            <person name="Nishikawa T."/>
            <person name="Kadowaki K."/>
            <person name="Sugiura M."/>
            <person name="Burr B."/>
            <person name="Sasaki T."/>
        </authorList>
    </citation>
    <scope>NUCLEOTIDE SEQUENCE [LARGE SCALE GENOMIC DNA]</scope>
    <source>
        <strain evidence="4">cv. Nipponbare</strain>
    </source>
</reference>
<evidence type="ECO:0000313" key="3">
    <source>
        <dbReference type="EMBL" id="BAD30322.1"/>
    </source>
</evidence>
<feature type="compositionally biased region" description="Low complexity" evidence="1">
    <location>
        <begin position="35"/>
        <end position="51"/>
    </location>
</feature>
<name>Q6ZEY1_ORYSJ</name>
<gene>
    <name evidence="3" type="primary">OJ1361_E02.107</name>
    <name evidence="2" type="ORF">P0534H07.39</name>
</gene>
<reference evidence="4" key="4">
    <citation type="journal article" date="2008" name="Nucleic Acids Res.">
        <title>The rice annotation project database (RAP-DB): 2008 update.</title>
        <authorList>
            <consortium name="The rice annotation project (RAP)"/>
        </authorList>
    </citation>
    <scope>GENOME REANNOTATION</scope>
    <source>
        <strain evidence="4">cv. Nipponbare</strain>
    </source>
</reference>
<dbReference type="EMBL" id="AP004307">
    <property type="protein sequence ID" value="BAC83450.1"/>
    <property type="molecule type" value="Genomic_DNA"/>
</dbReference>
<dbReference type="Proteomes" id="UP000000763">
    <property type="component" value="Chromosome 7"/>
</dbReference>
<reference evidence="2" key="2">
    <citation type="submission" date="2001-10" db="EMBL/GenBank/DDBJ databases">
        <title>Oryza sativa nipponbare(GA3) genomic DNA, chromosome 7, PAC clone:P0534H07.</title>
        <authorList>
            <person name="Sasaki T."/>
            <person name="Matsumoto T."/>
            <person name="Yamamoto K."/>
        </authorList>
    </citation>
    <scope>NUCLEOTIDE SEQUENCE</scope>
</reference>
<dbReference type="AlphaFoldDB" id="Q6ZEY1"/>
<dbReference type="EMBL" id="AP003826">
    <property type="protein sequence ID" value="BAD30322.1"/>
    <property type="molecule type" value="Genomic_DNA"/>
</dbReference>
<protein>
    <submittedName>
        <fullName evidence="2">Uncharacterized protein</fullName>
    </submittedName>
</protein>
<organism evidence="2 4">
    <name type="scientific">Oryza sativa subsp. japonica</name>
    <name type="common">Rice</name>
    <dbReference type="NCBI Taxonomy" id="39947"/>
    <lineage>
        <taxon>Eukaryota</taxon>
        <taxon>Viridiplantae</taxon>
        <taxon>Streptophyta</taxon>
        <taxon>Embryophyta</taxon>
        <taxon>Tracheophyta</taxon>
        <taxon>Spermatophyta</taxon>
        <taxon>Magnoliopsida</taxon>
        <taxon>Liliopsida</taxon>
        <taxon>Poales</taxon>
        <taxon>Poaceae</taxon>
        <taxon>BOP clade</taxon>
        <taxon>Oryzoideae</taxon>
        <taxon>Oryzeae</taxon>
        <taxon>Oryzinae</taxon>
        <taxon>Oryza</taxon>
        <taxon>Oryza sativa</taxon>
    </lineage>
</organism>
<evidence type="ECO:0000313" key="2">
    <source>
        <dbReference type="EMBL" id="BAC83450.1"/>
    </source>
</evidence>